<dbReference type="OrthoDB" id="155284at2"/>
<protein>
    <submittedName>
        <fullName evidence="2">Uma2 family endonuclease</fullName>
    </submittedName>
</protein>
<dbReference type="PANTHER" id="PTHR36558:SF1">
    <property type="entry name" value="RESTRICTION ENDONUCLEASE DOMAIN-CONTAINING PROTEIN-RELATED"/>
    <property type="match status" value="1"/>
</dbReference>
<dbReference type="InterPro" id="IPR008538">
    <property type="entry name" value="Uma2"/>
</dbReference>
<name>A0A4R6RIU4_9HYPH</name>
<dbReference type="SUPFAM" id="SSF52980">
    <property type="entry name" value="Restriction endonuclease-like"/>
    <property type="match status" value="1"/>
</dbReference>
<sequence>MSSFARQDDTMSVDEFLAVEAGVPDGEKWELLGGVLWKMMAGGTMAHNVIIQNIAGALRSRLRAVGSPCRPFTENLKIVRPELGLAAYPDVVVDCGPFDPAATALSEPSVLVEVLSPATRAKDIGEKGPLYRRIPSVKHILFVAQATPEIEIYGVAGDGFQVRRLQGLEEIVHLEALGMTLSMREIYQDLFA</sequence>
<keyword evidence="2" id="KW-0378">Hydrolase</keyword>
<dbReference type="InterPro" id="IPR011335">
    <property type="entry name" value="Restrct_endonuc-II-like"/>
</dbReference>
<keyword evidence="3" id="KW-1185">Reference proteome</keyword>
<reference evidence="2 3" key="1">
    <citation type="submission" date="2019-03" db="EMBL/GenBank/DDBJ databases">
        <title>Genomic Encyclopedia of Type Strains, Phase IV (KMG-IV): sequencing the most valuable type-strain genomes for metagenomic binning, comparative biology and taxonomic classification.</title>
        <authorList>
            <person name="Goeker M."/>
        </authorList>
    </citation>
    <scope>NUCLEOTIDE SEQUENCE [LARGE SCALE GENOMIC DNA]</scope>
    <source>
        <strain evidence="2 3">DSM 102969</strain>
    </source>
</reference>
<dbReference type="CDD" id="cd06260">
    <property type="entry name" value="DUF820-like"/>
    <property type="match status" value="1"/>
</dbReference>
<keyword evidence="2" id="KW-0255">Endonuclease</keyword>
<organism evidence="2 3">
    <name type="scientific">Oharaeibacter diazotrophicus</name>
    <dbReference type="NCBI Taxonomy" id="1920512"/>
    <lineage>
        <taxon>Bacteria</taxon>
        <taxon>Pseudomonadati</taxon>
        <taxon>Pseudomonadota</taxon>
        <taxon>Alphaproteobacteria</taxon>
        <taxon>Hyphomicrobiales</taxon>
        <taxon>Pleomorphomonadaceae</taxon>
        <taxon>Oharaeibacter</taxon>
    </lineage>
</organism>
<accession>A0A4R6RIU4</accession>
<comment type="caution">
    <text evidence="2">The sequence shown here is derived from an EMBL/GenBank/DDBJ whole genome shotgun (WGS) entry which is preliminary data.</text>
</comment>
<dbReference type="GO" id="GO:0004519">
    <property type="term" value="F:endonuclease activity"/>
    <property type="evidence" value="ECO:0007669"/>
    <property type="project" value="UniProtKB-KW"/>
</dbReference>
<gene>
    <name evidence="2" type="ORF">EDD54_0388</name>
</gene>
<dbReference type="Proteomes" id="UP000294547">
    <property type="component" value="Unassembled WGS sequence"/>
</dbReference>
<proteinExistence type="predicted"/>
<dbReference type="PANTHER" id="PTHR36558">
    <property type="entry name" value="GLR1098 PROTEIN"/>
    <property type="match status" value="1"/>
</dbReference>
<evidence type="ECO:0000259" key="1">
    <source>
        <dbReference type="Pfam" id="PF05685"/>
    </source>
</evidence>
<evidence type="ECO:0000313" key="2">
    <source>
        <dbReference type="EMBL" id="TDP86511.1"/>
    </source>
</evidence>
<dbReference type="InterPro" id="IPR012296">
    <property type="entry name" value="Nuclease_put_TT1808"/>
</dbReference>
<dbReference type="Gene3D" id="3.90.1570.10">
    <property type="entry name" value="tt1808, chain A"/>
    <property type="match status" value="1"/>
</dbReference>
<dbReference type="AlphaFoldDB" id="A0A4R6RIU4"/>
<dbReference type="Pfam" id="PF05685">
    <property type="entry name" value="Uma2"/>
    <property type="match status" value="1"/>
</dbReference>
<evidence type="ECO:0000313" key="3">
    <source>
        <dbReference type="Proteomes" id="UP000294547"/>
    </source>
</evidence>
<keyword evidence="2" id="KW-0540">Nuclease</keyword>
<feature type="domain" description="Putative restriction endonuclease" evidence="1">
    <location>
        <begin position="14"/>
        <end position="183"/>
    </location>
</feature>
<dbReference type="EMBL" id="SNXY01000006">
    <property type="protein sequence ID" value="TDP86511.1"/>
    <property type="molecule type" value="Genomic_DNA"/>
</dbReference>